<keyword evidence="3" id="KW-1185">Reference proteome</keyword>
<feature type="compositionally biased region" description="Basic and acidic residues" evidence="1">
    <location>
        <begin position="1"/>
        <end position="12"/>
    </location>
</feature>
<evidence type="ECO:0000313" key="2">
    <source>
        <dbReference type="EMBL" id="MBC6445697.1"/>
    </source>
</evidence>
<feature type="compositionally biased region" description="Acidic residues" evidence="1">
    <location>
        <begin position="65"/>
        <end position="74"/>
    </location>
</feature>
<feature type="compositionally biased region" description="Acidic residues" evidence="1">
    <location>
        <begin position="33"/>
        <end position="42"/>
    </location>
</feature>
<dbReference type="RefSeq" id="WP_187218333.1">
    <property type="nucleotide sequence ID" value="NZ_JABVED010000001.1"/>
</dbReference>
<dbReference type="EMBL" id="JABVED010000001">
    <property type="protein sequence ID" value="MBC6445697.1"/>
    <property type="molecule type" value="Genomic_DNA"/>
</dbReference>
<name>A0ABR7KZ42_9PSEU</name>
<organism evidence="2 3">
    <name type="scientific">Actinokineospora xionganensis</name>
    <dbReference type="NCBI Taxonomy" id="2684470"/>
    <lineage>
        <taxon>Bacteria</taxon>
        <taxon>Bacillati</taxon>
        <taxon>Actinomycetota</taxon>
        <taxon>Actinomycetes</taxon>
        <taxon>Pseudonocardiales</taxon>
        <taxon>Pseudonocardiaceae</taxon>
        <taxon>Actinokineospora</taxon>
    </lineage>
</organism>
<evidence type="ECO:0000313" key="3">
    <source>
        <dbReference type="Proteomes" id="UP000734823"/>
    </source>
</evidence>
<reference evidence="2 3" key="1">
    <citation type="submission" date="2020-06" db="EMBL/GenBank/DDBJ databases">
        <title>Actinokineospora xiongansis sp. nov., isolated from soil of Baiyangdian.</title>
        <authorList>
            <person name="Zhang X."/>
        </authorList>
    </citation>
    <scope>NUCLEOTIDE SEQUENCE [LARGE SCALE GENOMIC DNA]</scope>
    <source>
        <strain evidence="2 3">HBU206404</strain>
    </source>
</reference>
<gene>
    <name evidence="2" type="ORF">GPZ80_00715</name>
</gene>
<evidence type="ECO:0000256" key="1">
    <source>
        <dbReference type="SAM" id="MobiDB-lite"/>
    </source>
</evidence>
<feature type="region of interest" description="Disordered" evidence="1">
    <location>
        <begin position="1"/>
        <end position="74"/>
    </location>
</feature>
<comment type="caution">
    <text evidence="2">The sequence shown here is derived from an EMBL/GenBank/DDBJ whole genome shotgun (WGS) entry which is preliminary data.</text>
</comment>
<sequence>MRLPSEENDPRPAPRGTTEVPEGDVVAQKTPVDPDEENDLEPVGEIWQEADPADVADQHRVVPLDDGDQAEGLR</sequence>
<protein>
    <submittedName>
        <fullName evidence="2">Uncharacterized protein</fullName>
    </submittedName>
</protein>
<proteinExistence type="predicted"/>
<dbReference type="Proteomes" id="UP000734823">
    <property type="component" value="Unassembled WGS sequence"/>
</dbReference>
<accession>A0ABR7KZ42</accession>